<proteinExistence type="predicted"/>
<evidence type="ECO:0000313" key="2">
    <source>
        <dbReference type="EMBL" id="MBH0777281.1"/>
    </source>
</evidence>
<accession>A0A931IA93</accession>
<dbReference type="Proteomes" id="UP000655751">
    <property type="component" value="Unassembled WGS sequence"/>
</dbReference>
<reference evidence="2" key="1">
    <citation type="submission" date="2020-11" db="EMBL/GenBank/DDBJ databases">
        <title>Nocardia NEAU-351.nov., a novel actinomycete isolated from the cow dung.</title>
        <authorList>
            <person name="Zhang X."/>
        </authorList>
    </citation>
    <scope>NUCLEOTIDE SEQUENCE</scope>
    <source>
        <strain evidence="2">NEAU-351</strain>
    </source>
</reference>
<feature type="region of interest" description="Disordered" evidence="1">
    <location>
        <begin position="1"/>
        <end position="26"/>
    </location>
</feature>
<organism evidence="2 3">
    <name type="scientific">Nocardia bovistercoris</name>
    <dbReference type="NCBI Taxonomy" id="2785916"/>
    <lineage>
        <taxon>Bacteria</taxon>
        <taxon>Bacillati</taxon>
        <taxon>Actinomycetota</taxon>
        <taxon>Actinomycetes</taxon>
        <taxon>Mycobacteriales</taxon>
        <taxon>Nocardiaceae</taxon>
        <taxon>Nocardia</taxon>
    </lineage>
</organism>
<dbReference type="RefSeq" id="WP_196149584.1">
    <property type="nucleotide sequence ID" value="NZ_JADMLG010000004.1"/>
</dbReference>
<evidence type="ECO:0000256" key="1">
    <source>
        <dbReference type="SAM" id="MobiDB-lite"/>
    </source>
</evidence>
<evidence type="ECO:0000313" key="3">
    <source>
        <dbReference type="Proteomes" id="UP000655751"/>
    </source>
</evidence>
<dbReference type="AlphaFoldDB" id="A0A931IA93"/>
<gene>
    <name evidence="2" type="ORF">IT779_13420</name>
</gene>
<name>A0A931IA93_9NOCA</name>
<dbReference type="EMBL" id="JADMLG010000004">
    <property type="protein sequence ID" value="MBH0777281.1"/>
    <property type="molecule type" value="Genomic_DNA"/>
</dbReference>
<keyword evidence="3" id="KW-1185">Reference proteome</keyword>
<sequence>MNENTAAQQGADPNEHESPTEIRMRADFMHANQYIDRDPEDYDPADSVEQAEYSLPWLTRGDEWTAHWCYLEDATNRWRADRDEAADVTMIADAEGVLSPIHLRSEEQACHIAEHGVERDAYGLLTSHYVTRVENYYDTLPGEITPPATVAPSALADYRPGNALATHAANIEREGVQR</sequence>
<feature type="compositionally biased region" description="Basic and acidic residues" evidence="1">
    <location>
        <begin position="13"/>
        <end position="26"/>
    </location>
</feature>
<comment type="caution">
    <text evidence="2">The sequence shown here is derived from an EMBL/GenBank/DDBJ whole genome shotgun (WGS) entry which is preliminary data.</text>
</comment>
<protein>
    <submittedName>
        <fullName evidence="2">Uncharacterized protein</fullName>
    </submittedName>
</protein>